<name>A0A4Z1SXV1_GIAMU</name>
<dbReference type="InterPro" id="IPR002110">
    <property type="entry name" value="Ankyrin_rpt"/>
</dbReference>
<dbReference type="Gene3D" id="1.25.40.20">
    <property type="entry name" value="Ankyrin repeat-containing domain"/>
    <property type="match status" value="2"/>
</dbReference>
<accession>A0A4Z1SXV1</accession>
<keyword evidence="1" id="KW-0862">Zinc</keyword>
<dbReference type="SUPFAM" id="SSF48403">
    <property type="entry name" value="Ankyrin repeat"/>
    <property type="match status" value="1"/>
</dbReference>
<evidence type="ECO:0000259" key="2">
    <source>
        <dbReference type="PROSITE" id="PS50089"/>
    </source>
</evidence>
<feature type="domain" description="RING-type" evidence="2">
    <location>
        <begin position="327"/>
        <end position="367"/>
    </location>
</feature>
<keyword evidence="1" id="KW-0863">Zinc-finger</keyword>
<evidence type="ECO:0000313" key="3">
    <source>
        <dbReference type="EMBL" id="TNJ30592.1"/>
    </source>
</evidence>
<proteinExistence type="predicted"/>
<evidence type="ECO:0000313" key="4">
    <source>
        <dbReference type="Proteomes" id="UP000315496"/>
    </source>
</evidence>
<dbReference type="PANTHER" id="PTHR24120:SF4">
    <property type="entry name" value="GH07239P"/>
    <property type="match status" value="1"/>
</dbReference>
<comment type="caution">
    <text evidence="3">The sequence shown here is derived from an EMBL/GenBank/DDBJ whole genome shotgun (WGS) entry which is preliminary data.</text>
</comment>
<keyword evidence="1" id="KW-0479">Metal-binding</keyword>
<protein>
    <submittedName>
        <fullName evidence="3">Ankyrin repeat protein 2</fullName>
    </submittedName>
</protein>
<dbReference type="EMBL" id="VDLU01000001">
    <property type="protein sequence ID" value="TNJ30592.1"/>
    <property type="molecule type" value="Genomic_DNA"/>
</dbReference>
<dbReference type="SUPFAM" id="SSF57850">
    <property type="entry name" value="RING/U-box"/>
    <property type="match status" value="1"/>
</dbReference>
<keyword evidence="4" id="KW-1185">Reference proteome</keyword>
<dbReference type="Gene3D" id="3.30.40.10">
    <property type="entry name" value="Zinc/RING finger domain, C3HC4 (zinc finger)"/>
    <property type="match status" value="1"/>
</dbReference>
<dbReference type="OrthoDB" id="20872at2759"/>
<dbReference type="InterPro" id="IPR036770">
    <property type="entry name" value="Ankyrin_rpt-contain_sf"/>
</dbReference>
<dbReference type="Pfam" id="PF13920">
    <property type="entry name" value="zf-C3HC4_3"/>
    <property type="match status" value="1"/>
</dbReference>
<dbReference type="GO" id="GO:0008270">
    <property type="term" value="F:zinc ion binding"/>
    <property type="evidence" value="ECO:0007669"/>
    <property type="project" value="UniProtKB-KW"/>
</dbReference>
<dbReference type="Proteomes" id="UP000315496">
    <property type="component" value="Chromosome 1"/>
</dbReference>
<sequence>MSAPPYVALCGDTALMRAAATGDVGRVRTLASSEAGLQNAQLLTALMHAVIHDQPQCIEPLLREVRMRDIFGRTALMYAARTGHNRCTKLLVEQESGLTDDGGWTALIQASALNEDPPDELIRAEAGYLDRKGNAAIVYASLNRNAALVNKLIPYEREALGVTSLMAAAAAGDHKALLQALSEGATLRDVHGKTALMYAASSGSLECVRELLSVEGGCRDKHQGTALMYAAANCMDHLVPLLAPLEAGALDERSWSALMYAVTQEHLPTIKALLPYEYMISDAGACSTQRLSRASPNAELHALLAVGGLHYIVNEKYKDRESELGLCIICLNAIAVTRCTPCAHACACLACAERLVQLDQRTCPLCRGAIIRWEFCVDDSFEISLKYES</sequence>
<dbReference type="Pfam" id="PF12796">
    <property type="entry name" value="Ank_2"/>
    <property type="match status" value="3"/>
</dbReference>
<dbReference type="PANTHER" id="PTHR24120">
    <property type="entry name" value="GH07239P"/>
    <property type="match status" value="1"/>
</dbReference>
<dbReference type="AlphaFoldDB" id="A0A4Z1SXV1"/>
<dbReference type="PROSITE" id="PS50089">
    <property type="entry name" value="ZF_RING_2"/>
    <property type="match status" value="1"/>
</dbReference>
<evidence type="ECO:0000256" key="1">
    <source>
        <dbReference type="PROSITE-ProRule" id="PRU00175"/>
    </source>
</evidence>
<gene>
    <name evidence="3" type="ORF">GMRT_12253</name>
</gene>
<organism evidence="3 4">
    <name type="scientific">Giardia muris</name>
    <dbReference type="NCBI Taxonomy" id="5742"/>
    <lineage>
        <taxon>Eukaryota</taxon>
        <taxon>Metamonada</taxon>
        <taxon>Diplomonadida</taxon>
        <taxon>Hexamitidae</taxon>
        <taxon>Giardiinae</taxon>
        <taxon>Giardia</taxon>
    </lineage>
</organism>
<dbReference type="InterPro" id="IPR013083">
    <property type="entry name" value="Znf_RING/FYVE/PHD"/>
</dbReference>
<dbReference type="VEuPathDB" id="GiardiaDB:GMRT_12253"/>
<dbReference type="SMART" id="SM00248">
    <property type="entry name" value="ANK"/>
    <property type="match status" value="6"/>
</dbReference>
<reference evidence="3 4" key="1">
    <citation type="submission" date="2019-05" db="EMBL/GenBank/DDBJ databases">
        <title>The compact genome of Giardia muris reveals important steps in the evolution of intestinal protozoan parasites.</title>
        <authorList>
            <person name="Xu F."/>
            <person name="Jimenez-Gonzalez A."/>
            <person name="Einarsson E."/>
            <person name="Astvaldsson A."/>
            <person name="Peirasmaki D."/>
            <person name="Eckmann L."/>
            <person name="Andersson J.O."/>
            <person name="Svard S.G."/>
            <person name="Jerlstrom-Hultqvist J."/>
        </authorList>
    </citation>
    <scope>NUCLEOTIDE SEQUENCE [LARGE SCALE GENOMIC DNA]</scope>
    <source>
        <strain evidence="3 4">Roberts-Thomson</strain>
    </source>
</reference>
<dbReference type="InterPro" id="IPR001841">
    <property type="entry name" value="Znf_RING"/>
</dbReference>